<dbReference type="InterPro" id="IPR011009">
    <property type="entry name" value="Kinase-like_dom_sf"/>
</dbReference>
<evidence type="ECO:0000259" key="1">
    <source>
        <dbReference type="PROSITE" id="PS50011"/>
    </source>
</evidence>
<dbReference type="EMBL" id="JACBYW010000001">
    <property type="protein sequence ID" value="NYH77673.1"/>
    <property type="molecule type" value="Genomic_DNA"/>
</dbReference>
<keyword evidence="2" id="KW-0830">Ubiquinone</keyword>
<reference evidence="2 3" key="1">
    <citation type="submission" date="2020-07" db="EMBL/GenBank/DDBJ databases">
        <title>Genomic Encyclopedia of Type Strains, Phase III (KMG-III): the genomes of soil and plant-associated and newly described type strains.</title>
        <authorList>
            <person name="Whitman W."/>
        </authorList>
    </citation>
    <scope>NUCLEOTIDE SEQUENCE [LARGE SCALE GENOMIC DNA]</scope>
    <source>
        <strain evidence="2 3">CECT 8576</strain>
    </source>
</reference>
<dbReference type="Gene3D" id="1.10.510.10">
    <property type="entry name" value="Transferase(Phosphotransferase) domain 1"/>
    <property type="match status" value="1"/>
</dbReference>
<evidence type="ECO:0000313" key="2">
    <source>
        <dbReference type="EMBL" id="NYH77673.1"/>
    </source>
</evidence>
<feature type="domain" description="Protein kinase" evidence="1">
    <location>
        <begin position="112"/>
        <end position="427"/>
    </location>
</feature>
<dbReference type="InterPro" id="IPR052402">
    <property type="entry name" value="ADCK_kinase"/>
</dbReference>
<dbReference type="CDD" id="cd05121">
    <property type="entry name" value="ABC1_ADCK3-like"/>
    <property type="match status" value="1"/>
</dbReference>
<dbReference type="SUPFAM" id="SSF56112">
    <property type="entry name" value="Protein kinase-like (PK-like)"/>
    <property type="match status" value="1"/>
</dbReference>
<dbReference type="InterPro" id="IPR004147">
    <property type="entry name" value="ABC1_dom"/>
</dbReference>
<sequence>MALLHRLVRVLLVVVRRGAVAGCGVAVSRLLGRRPVNVRGSGSGHEWLVRTVSELGPAFVKAAQLLSSRVDLLPPHVCRALGRLHDDVVTPPITGLPGLLGSSLGEAGRALARNAVLAGSGSIACVYRSTAPDGREVAVKVRRPGVGHVLRRDLELMRTVARVLERTPMCRGVPVRGIVDQLAESAESQLDFEREAAGLEQLRTSSSPEERVHVPRAIAELSTSSVLVMDYVAGLNDRRLRRADGEECESAVLAVLRSVYRMLFVDGFVHCDLHPGNLYFRRDGSAVMVDAGFTVRLSEHARTKFTAFFYCMSLGDGPACADVVLSTAVARPGADTHGFRGELAGLVEENSGLRAADFDLVTFATRLFDLQRRYGLAADPQFVFPILSLLVLEGAVRELHPEVDFQHEAKPFLTKALMHRALAPDPV</sequence>
<dbReference type="AlphaFoldDB" id="A0A852Z643"/>
<dbReference type="InterPro" id="IPR000719">
    <property type="entry name" value="Prot_kinase_dom"/>
</dbReference>
<accession>A0A852Z643</accession>
<organism evidence="2 3">
    <name type="scientific">Actinopolyspora biskrensis</name>
    <dbReference type="NCBI Taxonomy" id="1470178"/>
    <lineage>
        <taxon>Bacteria</taxon>
        <taxon>Bacillati</taxon>
        <taxon>Actinomycetota</taxon>
        <taxon>Actinomycetes</taxon>
        <taxon>Actinopolysporales</taxon>
        <taxon>Actinopolysporaceae</taxon>
        <taxon>Actinopolyspora</taxon>
    </lineage>
</organism>
<dbReference type="RefSeq" id="WP_179534162.1">
    <property type="nucleotide sequence ID" value="NZ_JACBYW010000001.1"/>
</dbReference>
<dbReference type="Proteomes" id="UP000548304">
    <property type="component" value="Unassembled WGS sequence"/>
</dbReference>
<proteinExistence type="predicted"/>
<dbReference type="PANTHER" id="PTHR45890">
    <property type="entry name" value="AARF DOMAIN CONTAINING KINASE 2 (PREDICTED)"/>
    <property type="match status" value="1"/>
</dbReference>
<evidence type="ECO:0000313" key="3">
    <source>
        <dbReference type="Proteomes" id="UP000548304"/>
    </source>
</evidence>
<dbReference type="PANTHER" id="PTHR45890:SF1">
    <property type="entry name" value="AARF DOMAIN CONTAINING KINASE 2"/>
    <property type="match status" value="1"/>
</dbReference>
<keyword evidence="3" id="KW-1185">Reference proteome</keyword>
<dbReference type="GO" id="GO:0004672">
    <property type="term" value="F:protein kinase activity"/>
    <property type="evidence" value="ECO:0007669"/>
    <property type="project" value="InterPro"/>
</dbReference>
<comment type="caution">
    <text evidence="2">The sequence shown here is derived from an EMBL/GenBank/DDBJ whole genome shotgun (WGS) entry which is preliminary data.</text>
</comment>
<dbReference type="PROSITE" id="PS50011">
    <property type="entry name" value="PROTEIN_KINASE_DOM"/>
    <property type="match status" value="1"/>
</dbReference>
<protein>
    <submittedName>
        <fullName evidence="2">Ubiquinone biosynthesis protein</fullName>
    </submittedName>
</protein>
<gene>
    <name evidence="2" type="ORF">FHR84_000987</name>
</gene>
<dbReference type="GO" id="GO:0005524">
    <property type="term" value="F:ATP binding"/>
    <property type="evidence" value="ECO:0007669"/>
    <property type="project" value="InterPro"/>
</dbReference>
<dbReference type="Pfam" id="PF03109">
    <property type="entry name" value="ABC1"/>
    <property type="match status" value="1"/>
</dbReference>
<name>A0A852Z643_9ACTN</name>